<dbReference type="InterPro" id="IPR036352">
    <property type="entry name" value="Semap_dom_sf"/>
</dbReference>
<gene>
    <name evidence="3" type="ORF">ANCDUO_13428</name>
</gene>
<dbReference type="Gene3D" id="2.130.10.10">
    <property type="entry name" value="YVTN repeat-like/Quinoprotein amine dehydrogenase"/>
    <property type="match status" value="2"/>
</dbReference>
<dbReference type="SMART" id="SM00630">
    <property type="entry name" value="Sema"/>
    <property type="match status" value="1"/>
</dbReference>
<dbReference type="PROSITE" id="PS51004">
    <property type="entry name" value="SEMA"/>
    <property type="match status" value="1"/>
</dbReference>
<dbReference type="InterPro" id="IPR001627">
    <property type="entry name" value="Semap_dom"/>
</dbReference>
<evidence type="ECO:0000313" key="4">
    <source>
        <dbReference type="Proteomes" id="UP000054047"/>
    </source>
</evidence>
<feature type="domain" description="Sema" evidence="2">
    <location>
        <begin position="1"/>
        <end position="334"/>
    </location>
</feature>
<dbReference type="SUPFAM" id="SSF101912">
    <property type="entry name" value="Sema domain"/>
    <property type="match status" value="2"/>
</dbReference>
<evidence type="ECO:0000256" key="1">
    <source>
        <dbReference type="PROSITE-ProRule" id="PRU00352"/>
    </source>
</evidence>
<dbReference type="InterPro" id="IPR015943">
    <property type="entry name" value="WD40/YVTN_repeat-like_dom_sf"/>
</dbReference>
<reference evidence="3 4" key="1">
    <citation type="submission" date="2013-12" db="EMBL/GenBank/DDBJ databases">
        <title>Draft genome of the parsitic nematode Ancylostoma duodenale.</title>
        <authorList>
            <person name="Mitreva M."/>
        </authorList>
    </citation>
    <scope>NUCLEOTIDE SEQUENCE [LARGE SCALE GENOMIC DNA]</scope>
    <source>
        <strain evidence="3 4">Zhejiang</strain>
    </source>
</reference>
<organism evidence="3 4">
    <name type="scientific">Ancylostoma duodenale</name>
    <dbReference type="NCBI Taxonomy" id="51022"/>
    <lineage>
        <taxon>Eukaryota</taxon>
        <taxon>Metazoa</taxon>
        <taxon>Ecdysozoa</taxon>
        <taxon>Nematoda</taxon>
        <taxon>Chromadorea</taxon>
        <taxon>Rhabditida</taxon>
        <taxon>Rhabditina</taxon>
        <taxon>Rhabditomorpha</taxon>
        <taxon>Strongyloidea</taxon>
        <taxon>Ancylostomatidae</taxon>
        <taxon>Ancylostomatinae</taxon>
        <taxon>Ancylostoma</taxon>
    </lineage>
</organism>
<dbReference type="OrthoDB" id="125363at2759"/>
<evidence type="ECO:0000259" key="2">
    <source>
        <dbReference type="PROSITE" id="PS51004"/>
    </source>
</evidence>
<keyword evidence="4" id="KW-1185">Reference proteome</keyword>
<name>A0A0C2GH49_9BILA</name>
<dbReference type="Proteomes" id="UP000054047">
    <property type="component" value="Unassembled WGS sequence"/>
</dbReference>
<proteinExistence type="predicted"/>
<evidence type="ECO:0000313" key="3">
    <source>
        <dbReference type="EMBL" id="KIH56391.1"/>
    </source>
</evidence>
<comment type="caution">
    <text evidence="1">Lacks conserved residue(s) required for the propagation of feature annotation.</text>
</comment>
<dbReference type="EMBL" id="KN735807">
    <property type="protein sequence ID" value="KIH56391.1"/>
    <property type="molecule type" value="Genomic_DNA"/>
</dbReference>
<sequence>MHSRENLSLVYSGDVPVASNSPTASCVSLLLSKHHLAVAASFSGDSPYRDPFPAVALRELPSFSVVNSGSLEGEAAVFLRAEVRSSFSIEYLSIFHHQHYVYIAVVQFVSYSEVELQCRSEDNSNFPYMTAAYIQGEWCSGKHSENFCERGSQERTQSDVILLSESPLRKTMMVSVSGDFLIGAFSPSPSETRSAICAFSMQRLKLTFWYNIDRCRGGADSIGLPHVGRDAKCINKSRIPLDEETCELGVGGSIEAVEVAVAEVDQKITALSGVVSPRIVLAGTEDGQILQVSRNFHVGLEAVWPVASFVRSSPLDAANLALFLWRHRAIWLAG</sequence>
<accession>A0A0C2GH49</accession>
<dbReference type="AlphaFoldDB" id="A0A0C2GH49"/>
<protein>
    <recommendedName>
        <fullName evidence="2">Sema domain-containing protein</fullName>
    </recommendedName>
</protein>